<dbReference type="InterPro" id="IPR027417">
    <property type="entry name" value="P-loop_NTPase"/>
</dbReference>
<evidence type="ECO:0000256" key="1">
    <source>
        <dbReference type="ARBA" id="ARBA00007913"/>
    </source>
</evidence>
<dbReference type="PANTHER" id="PTHR43788:SF8">
    <property type="entry name" value="DNA-BINDING PROTEIN SMUBP-2"/>
    <property type="match status" value="1"/>
</dbReference>
<evidence type="ECO:0000313" key="11">
    <source>
        <dbReference type="Proteomes" id="UP000260642"/>
    </source>
</evidence>
<evidence type="ECO:0000256" key="5">
    <source>
        <dbReference type="ARBA" id="ARBA00022840"/>
    </source>
</evidence>
<evidence type="ECO:0008006" key="12">
    <source>
        <dbReference type="Google" id="ProtNLM"/>
    </source>
</evidence>
<dbReference type="InterPro" id="IPR047187">
    <property type="entry name" value="SF1_C_Upf1"/>
</dbReference>
<dbReference type="Pfam" id="PF13086">
    <property type="entry name" value="AAA_11"/>
    <property type="match status" value="1"/>
</dbReference>
<organism evidence="10 11">
    <name type="scientific">Agathobacter rectalis</name>
    <dbReference type="NCBI Taxonomy" id="39491"/>
    <lineage>
        <taxon>Bacteria</taxon>
        <taxon>Bacillati</taxon>
        <taxon>Bacillota</taxon>
        <taxon>Clostridia</taxon>
        <taxon>Lachnospirales</taxon>
        <taxon>Lachnospiraceae</taxon>
        <taxon>Agathobacter</taxon>
    </lineage>
</organism>
<evidence type="ECO:0000256" key="2">
    <source>
        <dbReference type="ARBA" id="ARBA00022741"/>
    </source>
</evidence>
<dbReference type="InterPro" id="IPR041677">
    <property type="entry name" value="DNA2/NAM7_AAA_11"/>
</dbReference>
<evidence type="ECO:0000256" key="6">
    <source>
        <dbReference type="SAM" id="Coils"/>
    </source>
</evidence>
<dbReference type="SUPFAM" id="SSF52540">
    <property type="entry name" value="P-loop containing nucleoside triphosphate hydrolases"/>
    <property type="match status" value="1"/>
</dbReference>
<gene>
    <name evidence="10" type="ORF">DXD95_13625</name>
</gene>
<feature type="domain" description="DNA2/NAM7 helicase helicase" evidence="8">
    <location>
        <begin position="444"/>
        <end position="657"/>
    </location>
</feature>
<protein>
    <recommendedName>
        <fullName evidence="12">AAA family ATPase</fullName>
    </recommendedName>
</protein>
<dbReference type="GO" id="GO:0005524">
    <property type="term" value="F:ATP binding"/>
    <property type="evidence" value="ECO:0007669"/>
    <property type="project" value="UniProtKB-KW"/>
</dbReference>
<keyword evidence="6" id="KW-0175">Coiled coil</keyword>
<evidence type="ECO:0000259" key="8">
    <source>
        <dbReference type="Pfam" id="PF13086"/>
    </source>
</evidence>
<dbReference type="PANTHER" id="PTHR43788">
    <property type="entry name" value="DNA2/NAM7 HELICASE FAMILY MEMBER"/>
    <property type="match status" value="1"/>
</dbReference>
<comment type="caution">
    <text evidence="10">The sequence shown here is derived from an EMBL/GenBank/DDBJ whole genome shotgun (WGS) entry which is preliminary data.</text>
</comment>
<evidence type="ECO:0000256" key="3">
    <source>
        <dbReference type="ARBA" id="ARBA00022801"/>
    </source>
</evidence>
<evidence type="ECO:0000256" key="7">
    <source>
        <dbReference type="SAM" id="MobiDB-lite"/>
    </source>
</evidence>
<proteinExistence type="inferred from homology"/>
<dbReference type="InterPro" id="IPR050534">
    <property type="entry name" value="Coronavir_polyprotein_1ab"/>
</dbReference>
<feature type="region of interest" description="Disordered" evidence="7">
    <location>
        <begin position="265"/>
        <end position="284"/>
    </location>
</feature>
<dbReference type="EMBL" id="QSOB01000032">
    <property type="protein sequence ID" value="RGI65826.1"/>
    <property type="molecule type" value="Genomic_DNA"/>
</dbReference>
<keyword evidence="4" id="KW-0347">Helicase</keyword>
<evidence type="ECO:0000256" key="4">
    <source>
        <dbReference type="ARBA" id="ARBA00022806"/>
    </source>
</evidence>
<dbReference type="Proteomes" id="UP000260642">
    <property type="component" value="Unassembled WGS sequence"/>
</dbReference>
<keyword evidence="5" id="KW-0067">ATP-binding</keyword>
<name>A0A3E4E4U4_9FIRM</name>
<keyword evidence="2" id="KW-0547">Nucleotide-binding</keyword>
<dbReference type="GO" id="GO:0016787">
    <property type="term" value="F:hydrolase activity"/>
    <property type="evidence" value="ECO:0007669"/>
    <property type="project" value="UniProtKB-KW"/>
</dbReference>
<dbReference type="RefSeq" id="WP_117483082.1">
    <property type="nucleotide sequence ID" value="NZ_QSOB01000032.1"/>
</dbReference>
<dbReference type="GO" id="GO:0043139">
    <property type="term" value="F:5'-3' DNA helicase activity"/>
    <property type="evidence" value="ECO:0007669"/>
    <property type="project" value="TreeGrafter"/>
</dbReference>
<accession>A0A3E4E4U4</accession>
<dbReference type="CDD" id="cd18808">
    <property type="entry name" value="SF1_C_Upf1"/>
    <property type="match status" value="1"/>
</dbReference>
<feature type="domain" description="DNA2/NAM7 helicase-like C-terminal" evidence="9">
    <location>
        <begin position="690"/>
        <end position="877"/>
    </location>
</feature>
<sequence length="1192" mass="134590">MWHTAEIVKIFKKITNGYGYEVYQDKKKCVALCNDLLADYSAEKNIMQMLFQAGLGEAMRDVPFKSKSELKMGLSNIDKFLIAQAIESSVRDEVLDVIKQTFALNGAGLEAKSAYQPVISRTFNDIHFKLLLPVIKEFSDRVDASFKFIYKDNQEEIDTVLEKCIITDRFGKEHSSHMDYALLSNGKTKEVTISVPVESRKIYVADAGVEFVFLCSNNKKISVFYHTDSSRKSMLKKVEVCQMTSVEHSRMIDIVNLILKTVDDEQKSEKTTDTDTNNGENEETQTFESYTAYTSSDISEYSDALHKEIFYLKQGKGKKYKIVNGNRLNVSDKGIFTYSFEMETELHLPDDAPVVVETFDGLRAVGSVLACEDFEMILLLDRDLNDKVNAAHLMVEPWKLLEALDKRMTSLNPNVHKLAIRIMRDGPGLATNDDIRNVPMGQPAVSEKIESDDIVTVWGPPGTGKTYTMAKIVNKYIAQNKSVLIVSHSNVSVDGVIKQVVKMLDSSLQSYLENGKILRFGYVRDEELSQNPYATSFNYTLSKCETFARQLDILNAKRDELRAKNRMKSEEYTEIEKKIKAVRAEIRREERNYVQSALVIGTTISRATVDPMFDERQFDLVMFDEVSMAYVPQVIAAAALAREKFMCVGDFKQLAPISQNQAARILQVDIFSYLRIVDEKGNMFWHPWLVMLNEQRRMAPAISEFPSKFIYKGLLKDNSVVLTGQNKKKNDVVINKQPLAKDALNLVDMAGTYCAADKNTDGSRFNILSAVISFSTAVNAQNNNIDDVGIITPYAAQVRLIRAMLRDYYAKDIPSIRCATVHQFQGSESDVIVFDAVESYPKGAVGYLMGKEPNQVTRLINVAITRGKGKVIVVANARFWENIFKGRNHVFYRLLQHIKNKNHQVVEYQDKTLQPYVESINPGKVVDIFVDEQDAIAKFEQDMLKAKWKVVISLPSGALRETENQVFKLIDDADSRGVDILMKSNDYASLPQHWKNYCRGTENATFPLIIIDDEVAWYGLPTANWKFDVDKTTSLKTVVYMMVRFKCKNTVEMLKALTDIETVAIGVNTKKLLKKDNNMVTHPMASSSGVVVPDDGKSAYGLAGFVEEKEFCPACKSHMVLTKNARGTAYLKCSNKACKETKYLTVDLMNWYISSHNVGCPKHDGGELKGRLGKYGPYVTCTCGHTLKPHDI</sequence>
<dbReference type="Pfam" id="PF13087">
    <property type="entry name" value="AAA_12"/>
    <property type="match status" value="1"/>
</dbReference>
<evidence type="ECO:0000313" key="10">
    <source>
        <dbReference type="EMBL" id="RGI65826.1"/>
    </source>
</evidence>
<dbReference type="InterPro" id="IPR041679">
    <property type="entry name" value="DNA2/NAM7-like_C"/>
</dbReference>
<feature type="coiled-coil region" evidence="6">
    <location>
        <begin position="544"/>
        <end position="592"/>
    </location>
</feature>
<dbReference type="Gene3D" id="3.40.50.300">
    <property type="entry name" value="P-loop containing nucleotide triphosphate hydrolases"/>
    <property type="match status" value="2"/>
</dbReference>
<evidence type="ECO:0000259" key="9">
    <source>
        <dbReference type="Pfam" id="PF13087"/>
    </source>
</evidence>
<dbReference type="AlphaFoldDB" id="A0A3E4E4U4"/>
<keyword evidence="3" id="KW-0378">Hydrolase</keyword>
<reference evidence="10 11" key="1">
    <citation type="submission" date="2018-08" db="EMBL/GenBank/DDBJ databases">
        <title>A genome reference for cultivated species of the human gut microbiota.</title>
        <authorList>
            <person name="Zou Y."/>
            <person name="Xue W."/>
            <person name="Luo G."/>
        </authorList>
    </citation>
    <scope>NUCLEOTIDE SEQUENCE [LARGE SCALE GENOMIC DNA]</scope>
    <source>
        <strain evidence="10 11">TM10-3</strain>
    </source>
</reference>
<comment type="similarity">
    <text evidence="1">Belongs to the DNA2/NAM7 helicase family.</text>
</comment>